<gene>
    <name evidence="5" type="ORF">LEP48_01810</name>
</gene>
<reference evidence="5 6" key="1">
    <citation type="submission" date="2021-09" db="EMBL/GenBank/DDBJ databases">
        <title>Isoptericola luteus sp. nov., a novel bacterium isolated from Harbin, the capital city of Heilongjiang province.</title>
        <authorList>
            <person name="Li J."/>
        </authorList>
    </citation>
    <scope>NUCLEOTIDE SEQUENCE [LARGE SCALE GENOMIC DNA]</scope>
    <source>
        <strain evidence="5 6">NEAU-Y5</strain>
    </source>
</reference>
<feature type="domain" description="Peptidase S9 prolyl oligopeptidase catalytic" evidence="4">
    <location>
        <begin position="157"/>
        <end position="211"/>
    </location>
</feature>
<dbReference type="RefSeq" id="WP_225563804.1">
    <property type="nucleotide sequence ID" value="NZ_JAIXCQ010000001.1"/>
</dbReference>
<feature type="region of interest" description="Disordered" evidence="2">
    <location>
        <begin position="332"/>
        <end position="354"/>
    </location>
</feature>
<name>A0ABS7ZCR0_9MICO</name>
<organism evidence="5 6">
    <name type="scientific">Isoptericola luteus</name>
    <dbReference type="NCBI Taxonomy" id="2879484"/>
    <lineage>
        <taxon>Bacteria</taxon>
        <taxon>Bacillati</taxon>
        <taxon>Actinomycetota</taxon>
        <taxon>Actinomycetes</taxon>
        <taxon>Micrococcales</taxon>
        <taxon>Promicromonosporaceae</taxon>
        <taxon>Isoptericola</taxon>
    </lineage>
</organism>
<evidence type="ECO:0000313" key="6">
    <source>
        <dbReference type="Proteomes" id="UP001319870"/>
    </source>
</evidence>
<dbReference type="Proteomes" id="UP001319870">
    <property type="component" value="Unassembled WGS sequence"/>
</dbReference>
<evidence type="ECO:0000313" key="5">
    <source>
        <dbReference type="EMBL" id="MCA5892086.1"/>
    </source>
</evidence>
<feature type="compositionally biased region" description="Low complexity" evidence="2">
    <location>
        <begin position="339"/>
        <end position="354"/>
    </location>
</feature>
<dbReference type="PANTHER" id="PTHR43037">
    <property type="entry name" value="UNNAMED PRODUCT-RELATED"/>
    <property type="match status" value="1"/>
</dbReference>
<dbReference type="PROSITE" id="PS51257">
    <property type="entry name" value="PROKAR_LIPOPROTEIN"/>
    <property type="match status" value="1"/>
</dbReference>
<dbReference type="InterPro" id="IPR001375">
    <property type="entry name" value="Peptidase_S9_cat"/>
</dbReference>
<feature type="chain" id="PRO_5045090193" evidence="3">
    <location>
        <begin position="29"/>
        <end position="354"/>
    </location>
</feature>
<comment type="caution">
    <text evidence="5">The sequence shown here is derived from an EMBL/GenBank/DDBJ whole genome shotgun (WGS) entry which is preliminary data.</text>
</comment>
<proteinExistence type="predicted"/>
<accession>A0ABS7ZCR0</accession>
<feature type="signal peptide" evidence="3">
    <location>
        <begin position="1"/>
        <end position="28"/>
    </location>
</feature>
<feature type="compositionally biased region" description="Low complexity" evidence="2">
    <location>
        <begin position="35"/>
        <end position="61"/>
    </location>
</feature>
<keyword evidence="1 3" id="KW-0732">Signal</keyword>
<dbReference type="Gene3D" id="3.40.50.1820">
    <property type="entry name" value="alpha/beta hydrolase"/>
    <property type="match status" value="1"/>
</dbReference>
<evidence type="ECO:0000256" key="1">
    <source>
        <dbReference type="ARBA" id="ARBA00022729"/>
    </source>
</evidence>
<feature type="region of interest" description="Disordered" evidence="2">
    <location>
        <begin position="30"/>
        <end position="61"/>
    </location>
</feature>
<protein>
    <submittedName>
        <fullName evidence="5">Prolyl oligopeptidase family serine peptidase</fullName>
    </submittedName>
</protein>
<dbReference type="SUPFAM" id="SSF53474">
    <property type="entry name" value="alpha/beta-Hydrolases"/>
    <property type="match status" value="1"/>
</dbReference>
<dbReference type="InterPro" id="IPR050955">
    <property type="entry name" value="Plant_Biomass_Hydrol_Est"/>
</dbReference>
<dbReference type="InterPro" id="IPR029058">
    <property type="entry name" value="AB_hydrolase_fold"/>
</dbReference>
<dbReference type="Pfam" id="PF00326">
    <property type="entry name" value="Peptidase_S9"/>
    <property type="match status" value="1"/>
</dbReference>
<evidence type="ECO:0000256" key="2">
    <source>
        <dbReference type="SAM" id="MobiDB-lite"/>
    </source>
</evidence>
<evidence type="ECO:0000256" key="3">
    <source>
        <dbReference type="SAM" id="SignalP"/>
    </source>
</evidence>
<dbReference type="PANTHER" id="PTHR43037:SF1">
    <property type="entry name" value="BLL1128 PROTEIN"/>
    <property type="match status" value="1"/>
</dbReference>
<sequence length="354" mass="34993">MPLCRTVVPTLVVGVVTLLLGACSPADGGPDDDGATSIGPPSAASTAPATPDATTSPDGAPGSVTLEAGGRPFELVVPAGHDGSEPAPLLVVLHGYGDDPAGVDARFGLRDDAARRGVLYALPEGTQDSTGRRFWDATDACCAWAGAGPGVDDSAYLAAVVRTVAETHAVDPDRVALVGHSNGGFMAYRAACDHADLVRLVVSVAGAMAADDAACAPERPVSVVQAHGTADPVVSFDGGNLADVGLPEGAAYPSAADSVAAWARLDRCDDEPVAAGTLDLDVGLPGAETSVAAYSGCAGDVRVELWTIDGGIHSPALGDGFSTAVLDAVTGEVGGEDTGGATSDGADDGGSAPR</sequence>
<dbReference type="EMBL" id="JAIXCQ010000001">
    <property type="protein sequence ID" value="MCA5892086.1"/>
    <property type="molecule type" value="Genomic_DNA"/>
</dbReference>
<keyword evidence="6" id="KW-1185">Reference proteome</keyword>
<evidence type="ECO:0000259" key="4">
    <source>
        <dbReference type="Pfam" id="PF00326"/>
    </source>
</evidence>